<feature type="binding site" evidence="3">
    <location>
        <position position="212"/>
    </location>
    <ligand>
        <name>Na(+)</name>
        <dbReference type="ChEBI" id="CHEBI:29101"/>
    </ligand>
</feature>
<dbReference type="Gene3D" id="3.40.190.170">
    <property type="entry name" value="Bacterial extracellular solute-binding protein, family 7"/>
    <property type="match status" value="1"/>
</dbReference>
<dbReference type="PANTHER" id="PTHR33376">
    <property type="match status" value="1"/>
</dbReference>
<feature type="signal peptide" evidence="4">
    <location>
        <begin position="1"/>
        <end position="25"/>
    </location>
</feature>
<dbReference type="AlphaFoldDB" id="A0A0M6XX91"/>
<proteinExistence type="predicted"/>
<dbReference type="InterPro" id="IPR026289">
    <property type="entry name" value="SBP_TakP-like"/>
</dbReference>
<dbReference type="GO" id="GO:0046872">
    <property type="term" value="F:metal ion binding"/>
    <property type="evidence" value="ECO:0007669"/>
    <property type="project" value="UniProtKB-KW"/>
</dbReference>
<evidence type="ECO:0000256" key="4">
    <source>
        <dbReference type="SAM" id="SignalP"/>
    </source>
</evidence>
<sequence length="354" mass="37741">MKRRDFLKAGAVAAPASLLAAPAIAQGKIEWKLPTSFPAKAPGVGTNVTAFADRVAAMSDGQLTFKVYSSGELVPPFGVEDAVEQGTAEIGHSTPYYAASKNTAMHFFSAVPFGMTAVETTAWLRYGGGQDLWDSLYEERGLKPFYSGSSGVQAAGWFKNPVESLNDLAGLNMRIAGLGGEAMRKLGVNAVLLPPPEIFPAFQSGAIDAAEWVGPMLDQAFGLQKVANYCYVPAFHEPSAALEIVVNKEAYDSLPANLQAIIAYAAEAASVETTAQFDYYNAVAMKKLKEDGVTFANFPDDVLAALKTAVAEVMAENAAANPKFAEVQKSYDAFLELAKDYAALVKATTFTQRM</sequence>
<dbReference type="CDD" id="cd13604">
    <property type="entry name" value="PBP2_TRAP_ketoacid_lactate_like"/>
    <property type="match status" value="1"/>
</dbReference>
<keyword evidence="3" id="KW-0479">Metal-binding</keyword>
<dbReference type="Pfam" id="PF03480">
    <property type="entry name" value="DctP"/>
    <property type="match status" value="1"/>
</dbReference>
<reference evidence="6" key="1">
    <citation type="submission" date="2015-07" db="EMBL/GenBank/DDBJ databases">
        <authorList>
            <person name="Rodrigo-Torres Lidia"/>
            <person name="Arahal R.David."/>
        </authorList>
    </citation>
    <scope>NUCLEOTIDE SEQUENCE [LARGE SCALE GENOMIC DNA]</scope>
    <source>
        <strain evidence="6">CECT 4801</strain>
    </source>
</reference>
<dbReference type="GO" id="GO:0031317">
    <property type="term" value="C:tripartite ATP-independent periplasmic transporter complex"/>
    <property type="evidence" value="ECO:0007669"/>
    <property type="project" value="InterPro"/>
</dbReference>
<dbReference type="EMBL" id="CXST01000001">
    <property type="protein sequence ID" value="CTQ41922.1"/>
    <property type="molecule type" value="Genomic_DNA"/>
</dbReference>
<keyword evidence="6" id="KW-1185">Reference proteome</keyword>
<dbReference type="Gene3D" id="3.40.190.10">
    <property type="entry name" value="Periplasmic binding protein-like II"/>
    <property type="match status" value="1"/>
</dbReference>
<dbReference type="PIRSF" id="PIRSF039026">
    <property type="entry name" value="SiaP"/>
    <property type="match status" value="1"/>
</dbReference>
<dbReference type="InterPro" id="IPR038404">
    <property type="entry name" value="TRAP_DctP_sf"/>
</dbReference>
<gene>
    <name evidence="5" type="primary">yiaO_1</name>
    <name evidence="5" type="ORF">LAL4801_00342</name>
</gene>
<dbReference type="Proteomes" id="UP000048926">
    <property type="component" value="Unassembled WGS sequence"/>
</dbReference>
<feature type="binding site" evidence="2">
    <location>
        <position position="174"/>
    </location>
    <ligand>
        <name>substrate</name>
    </ligand>
</feature>
<dbReference type="NCBIfam" id="NF037995">
    <property type="entry name" value="TRAP_S1"/>
    <property type="match status" value="1"/>
</dbReference>
<feature type="binding site" evidence="3">
    <location>
        <position position="237"/>
    </location>
    <ligand>
        <name>substrate</name>
    </ligand>
</feature>
<evidence type="ECO:0000256" key="3">
    <source>
        <dbReference type="PIRSR" id="PIRSR039026-2"/>
    </source>
</evidence>
<accession>A0A0M6XX91</accession>
<dbReference type="InterPro" id="IPR018389">
    <property type="entry name" value="DctP_fam"/>
</dbReference>
<keyword evidence="5" id="KW-0675">Receptor</keyword>
<evidence type="ECO:0000313" key="5">
    <source>
        <dbReference type="EMBL" id="CTQ41922.1"/>
    </source>
</evidence>
<dbReference type="RefSeq" id="WP_055653808.1">
    <property type="nucleotide sequence ID" value="NZ_CP087156.1"/>
</dbReference>
<dbReference type="PANTHER" id="PTHR33376:SF5">
    <property type="entry name" value="EXTRACYTOPLASMIC SOLUTE RECEPTOR PROTEIN"/>
    <property type="match status" value="1"/>
</dbReference>
<dbReference type="OrthoDB" id="9780733at2"/>
<dbReference type="STRING" id="187304.B0E33_28365"/>
<evidence type="ECO:0000313" key="6">
    <source>
        <dbReference type="Proteomes" id="UP000048926"/>
    </source>
</evidence>
<dbReference type="GO" id="GO:0055085">
    <property type="term" value="P:transmembrane transport"/>
    <property type="evidence" value="ECO:0007669"/>
    <property type="project" value="InterPro"/>
</dbReference>
<dbReference type="PROSITE" id="PS51318">
    <property type="entry name" value="TAT"/>
    <property type="match status" value="1"/>
</dbReference>
<protein>
    <submittedName>
        <fullName evidence="5">Extracytoplasmic solute receptor protein YiaO</fullName>
    </submittedName>
</protein>
<feature type="binding site" evidence="2">
    <location>
        <position position="153"/>
    </location>
    <ligand>
        <name>substrate</name>
    </ligand>
</feature>
<keyword evidence="1 4" id="KW-0732">Signal</keyword>
<organism evidence="5 6">
    <name type="scientific">Roseibium aggregatum</name>
    <dbReference type="NCBI Taxonomy" id="187304"/>
    <lineage>
        <taxon>Bacteria</taxon>
        <taxon>Pseudomonadati</taxon>
        <taxon>Pseudomonadota</taxon>
        <taxon>Alphaproteobacteria</taxon>
        <taxon>Hyphomicrobiales</taxon>
        <taxon>Stappiaceae</taxon>
        <taxon>Roseibium</taxon>
    </lineage>
</organism>
<dbReference type="InterPro" id="IPR006311">
    <property type="entry name" value="TAT_signal"/>
</dbReference>
<name>A0A0M6XX91_9HYPH</name>
<evidence type="ECO:0000256" key="2">
    <source>
        <dbReference type="PIRSR" id="PIRSR039026-1"/>
    </source>
</evidence>
<evidence type="ECO:0000256" key="1">
    <source>
        <dbReference type="ARBA" id="ARBA00022729"/>
    </source>
</evidence>
<feature type="chain" id="PRO_5005807267" evidence="4">
    <location>
        <begin position="26"/>
        <end position="354"/>
    </location>
</feature>
<feature type="binding site" evidence="3">
    <location>
        <position position="211"/>
    </location>
    <ligand>
        <name>substrate</name>
    </ligand>
</feature>